<keyword evidence="3 6" id="KW-0805">Transcription regulation</keyword>
<name>A0A2P8HFZ9_9BACI</name>
<evidence type="ECO:0000259" key="8">
    <source>
        <dbReference type="Pfam" id="PF01709"/>
    </source>
</evidence>
<organism evidence="10 11">
    <name type="scientific">Salsuginibacillus halophilus</name>
    <dbReference type="NCBI Taxonomy" id="517424"/>
    <lineage>
        <taxon>Bacteria</taxon>
        <taxon>Bacillati</taxon>
        <taxon>Bacillota</taxon>
        <taxon>Bacilli</taxon>
        <taxon>Bacillales</taxon>
        <taxon>Bacillaceae</taxon>
        <taxon>Salsuginibacillus</taxon>
    </lineage>
</organism>
<dbReference type="InterPro" id="IPR002876">
    <property type="entry name" value="Transcrip_reg_TACO1-like"/>
</dbReference>
<dbReference type="HAMAP" id="MF_00693">
    <property type="entry name" value="Transcrip_reg_TACO1"/>
    <property type="match status" value="1"/>
</dbReference>
<dbReference type="InterPro" id="IPR029072">
    <property type="entry name" value="YebC-like"/>
</dbReference>
<dbReference type="Gene3D" id="3.30.70.980">
    <property type="match status" value="2"/>
</dbReference>
<proteinExistence type="inferred from homology"/>
<evidence type="ECO:0000256" key="2">
    <source>
        <dbReference type="ARBA" id="ARBA00022490"/>
    </source>
</evidence>
<dbReference type="PANTHER" id="PTHR12532">
    <property type="entry name" value="TRANSLATIONAL ACTIVATOR OF CYTOCHROME C OXIDASE 1"/>
    <property type="match status" value="1"/>
</dbReference>
<dbReference type="Pfam" id="PF20772">
    <property type="entry name" value="TACO1_YebC_N"/>
    <property type="match status" value="1"/>
</dbReference>
<dbReference type="GO" id="GO:0005829">
    <property type="term" value="C:cytosol"/>
    <property type="evidence" value="ECO:0007669"/>
    <property type="project" value="TreeGrafter"/>
</dbReference>
<evidence type="ECO:0000256" key="3">
    <source>
        <dbReference type="ARBA" id="ARBA00023015"/>
    </source>
</evidence>
<feature type="region of interest" description="Disordered" evidence="7">
    <location>
        <begin position="1"/>
        <end position="22"/>
    </location>
</feature>
<evidence type="ECO:0000256" key="4">
    <source>
        <dbReference type="ARBA" id="ARBA00023125"/>
    </source>
</evidence>
<dbReference type="FunFam" id="3.30.70.980:FF:000002">
    <property type="entry name" value="Probable transcriptional regulatory protein YebC"/>
    <property type="match status" value="1"/>
</dbReference>
<comment type="subcellular location">
    <subcellularLocation>
        <location evidence="6">Cytoplasm</location>
    </subcellularLocation>
</comment>
<keyword evidence="4 6" id="KW-0238">DNA-binding</keyword>
<sequence length="252" mass="28671">MAGHSKWHNIKRRKEAQDNKRAKMFTKYSKEIYAAVRESGDDPETNLRLRHALNKAKAANMPNDNIERTIKKANGEAGSVEYEELTYEGYGPGGAAVMVKVLTENRNRTVAEVRQAFNKNGGNMGEDGCVSFMFDKRGFLEIADEDKELDEDELMLEAVEAGAEEFEMNDGRAIVYTEPGHFEMVRNHLTEAGYEFEAAEVTMIPQTYTKLSDEHAEQMMKLIDQLEDDDDVQNVYHNFELTEDQAEHFTPA</sequence>
<reference evidence="10 11" key="1">
    <citation type="submission" date="2018-03" db="EMBL/GenBank/DDBJ databases">
        <title>Genomic Encyclopedia of Type Strains, Phase III (KMG-III): the genomes of soil and plant-associated and newly described type strains.</title>
        <authorList>
            <person name="Whitman W."/>
        </authorList>
    </citation>
    <scope>NUCLEOTIDE SEQUENCE [LARGE SCALE GENOMIC DNA]</scope>
    <source>
        <strain evidence="10 11">CGMCC 1.07653</strain>
    </source>
</reference>
<evidence type="ECO:0000256" key="5">
    <source>
        <dbReference type="ARBA" id="ARBA00023163"/>
    </source>
</evidence>
<dbReference type="EMBL" id="PYAV01000007">
    <property type="protein sequence ID" value="PSL45126.1"/>
    <property type="molecule type" value="Genomic_DNA"/>
</dbReference>
<dbReference type="InterPro" id="IPR017856">
    <property type="entry name" value="Integrase-like_N"/>
</dbReference>
<feature type="compositionally biased region" description="Basic residues" evidence="7">
    <location>
        <begin position="1"/>
        <end position="14"/>
    </location>
</feature>
<dbReference type="Pfam" id="PF01709">
    <property type="entry name" value="Transcrip_reg"/>
    <property type="match status" value="1"/>
</dbReference>
<keyword evidence="11" id="KW-1185">Reference proteome</keyword>
<dbReference type="InterPro" id="IPR048300">
    <property type="entry name" value="TACO1_YebC-like_2nd/3rd_dom"/>
</dbReference>
<dbReference type="RefSeq" id="WP_106588774.1">
    <property type="nucleotide sequence ID" value="NZ_PYAV01000007.1"/>
</dbReference>
<keyword evidence="2 6" id="KW-0963">Cytoplasm</keyword>
<evidence type="ECO:0000313" key="11">
    <source>
        <dbReference type="Proteomes" id="UP000242310"/>
    </source>
</evidence>
<evidence type="ECO:0000259" key="9">
    <source>
        <dbReference type="Pfam" id="PF20772"/>
    </source>
</evidence>
<feature type="domain" description="TACO1/YebC-like second and third" evidence="8">
    <location>
        <begin position="82"/>
        <end position="239"/>
    </location>
</feature>
<dbReference type="Proteomes" id="UP000242310">
    <property type="component" value="Unassembled WGS sequence"/>
</dbReference>
<protein>
    <recommendedName>
        <fullName evidence="6">Probable transcriptional regulatory protein B0H94_107131</fullName>
    </recommendedName>
</protein>
<dbReference type="FunFam" id="1.10.10.200:FF:000002">
    <property type="entry name" value="Probable transcriptional regulatory protein CLM62_37755"/>
    <property type="match status" value="1"/>
</dbReference>
<dbReference type="NCBIfam" id="NF009044">
    <property type="entry name" value="PRK12378.1"/>
    <property type="match status" value="1"/>
</dbReference>
<dbReference type="InterPro" id="IPR026564">
    <property type="entry name" value="Transcrip_reg_TACO1-like_dom3"/>
</dbReference>
<dbReference type="PANTHER" id="PTHR12532:SF6">
    <property type="entry name" value="TRANSCRIPTIONAL REGULATORY PROTEIN YEBC-RELATED"/>
    <property type="match status" value="1"/>
</dbReference>
<dbReference type="GO" id="GO:0006355">
    <property type="term" value="P:regulation of DNA-templated transcription"/>
    <property type="evidence" value="ECO:0007669"/>
    <property type="project" value="UniProtKB-UniRule"/>
</dbReference>
<accession>A0A2P8HFZ9</accession>
<evidence type="ECO:0000313" key="10">
    <source>
        <dbReference type="EMBL" id="PSL45126.1"/>
    </source>
</evidence>
<dbReference type="AlphaFoldDB" id="A0A2P8HFZ9"/>
<dbReference type="SUPFAM" id="SSF75625">
    <property type="entry name" value="YebC-like"/>
    <property type="match status" value="1"/>
</dbReference>
<keyword evidence="5 6" id="KW-0804">Transcription</keyword>
<comment type="caution">
    <text evidence="10">The sequence shown here is derived from an EMBL/GenBank/DDBJ whole genome shotgun (WGS) entry which is preliminary data.</text>
</comment>
<dbReference type="OrthoDB" id="9781053at2"/>
<dbReference type="InterPro" id="IPR049083">
    <property type="entry name" value="TACO1_YebC_N"/>
</dbReference>
<evidence type="ECO:0000256" key="1">
    <source>
        <dbReference type="ARBA" id="ARBA00008724"/>
    </source>
</evidence>
<comment type="similarity">
    <text evidence="1 6">Belongs to the TACO1 family.</text>
</comment>
<dbReference type="Gene3D" id="1.10.10.200">
    <property type="match status" value="1"/>
</dbReference>
<gene>
    <name evidence="10" type="ORF">B0H94_107131</name>
</gene>
<dbReference type="NCBIfam" id="TIGR01033">
    <property type="entry name" value="YebC/PmpR family DNA-binding transcriptional regulator"/>
    <property type="match status" value="1"/>
</dbReference>
<evidence type="ECO:0000256" key="6">
    <source>
        <dbReference type="HAMAP-Rule" id="MF_00693"/>
    </source>
</evidence>
<evidence type="ECO:0000256" key="7">
    <source>
        <dbReference type="SAM" id="MobiDB-lite"/>
    </source>
</evidence>
<dbReference type="NCBIfam" id="NF001030">
    <property type="entry name" value="PRK00110.1"/>
    <property type="match status" value="1"/>
</dbReference>
<feature type="domain" description="TACO1/YebC-like N-terminal" evidence="9">
    <location>
        <begin position="5"/>
        <end position="76"/>
    </location>
</feature>
<dbReference type="GO" id="GO:0003677">
    <property type="term" value="F:DNA binding"/>
    <property type="evidence" value="ECO:0007669"/>
    <property type="project" value="UniProtKB-UniRule"/>
</dbReference>